<gene>
    <name evidence="3" type="ORF">GPEL0_01r2633</name>
</gene>
<dbReference type="PROSITE" id="PS50110">
    <property type="entry name" value="RESPONSE_REGULATORY"/>
    <property type="match status" value="1"/>
</dbReference>
<name>A0ABQ0MIX3_9BACT</name>
<protein>
    <submittedName>
        <fullName evidence="3">Histidine kinase</fullName>
    </submittedName>
</protein>
<evidence type="ECO:0000259" key="2">
    <source>
        <dbReference type="PROSITE" id="PS50110"/>
    </source>
</evidence>
<dbReference type="PANTHER" id="PTHR43228">
    <property type="entry name" value="TWO-COMPONENT RESPONSE REGULATOR"/>
    <property type="match status" value="1"/>
</dbReference>
<feature type="modified residue" description="4-aspartylphosphate" evidence="1">
    <location>
        <position position="61"/>
    </location>
</feature>
<organism evidence="3 4">
    <name type="scientific">Geoanaerobacter pelophilus</name>
    <dbReference type="NCBI Taxonomy" id="60036"/>
    <lineage>
        <taxon>Bacteria</taxon>
        <taxon>Pseudomonadati</taxon>
        <taxon>Thermodesulfobacteriota</taxon>
        <taxon>Desulfuromonadia</taxon>
        <taxon>Geobacterales</taxon>
        <taxon>Geobacteraceae</taxon>
        <taxon>Geoanaerobacter</taxon>
    </lineage>
</organism>
<keyword evidence="3" id="KW-0418">Kinase</keyword>
<accession>A0ABQ0MIX3</accession>
<keyword evidence="3" id="KW-0808">Transferase</keyword>
<evidence type="ECO:0000256" key="1">
    <source>
        <dbReference type="PROSITE-ProRule" id="PRU00169"/>
    </source>
</evidence>
<comment type="caution">
    <text evidence="3">The sequence shown here is derived from an EMBL/GenBank/DDBJ whole genome shotgun (WGS) entry which is preliminary data.</text>
</comment>
<evidence type="ECO:0000313" key="3">
    <source>
        <dbReference type="EMBL" id="GAW67022.1"/>
    </source>
</evidence>
<keyword evidence="4" id="KW-1185">Reference proteome</keyword>
<dbReference type="GO" id="GO:0016301">
    <property type="term" value="F:kinase activity"/>
    <property type="evidence" value="ECO:0007669"/>
    <property type="project" value="UniProtKB-KW"/>
</dbReference>
<reference evidence="4" key="1">
    <citation type="submission" date="2017-05" db="EMBL/GenBank/DDBJ databases">
        <title>Draft genome sequence of Geobacter pelophilus, a iron(III)-reducing bacteria.</title>
        <authorList>
            <person name="Aoyagi T."/>
            <person name="Koike H."/>
            <person name="Morita T."/>
            <person name="Sato Y."/>
            <person name="Habe H."/>
            <person name="Hori T."/>
        </authorList>
    </citation>
    <scope>NUCLEOTIDE SEQUENCE [LARGE SCALE GENOMIC DNA]</scope>
    <source>
        <strain evidence="4">Drf2</strain>
    </source>
</reference>
<dbReference type="SMART" id="SM00448">
    <property type="entry name" value="REC"/>
    <property type="match status" value="1"/>
</dbReference>
<dbReference type="PANTHER" id="PTHR43228:SF1">
    <property type="entry name" value="TWO-COMPONENT RESPONSE REGULATOR ARR22"/>
    <property type="match status" value="1"/>
</dbReference>
<dbReference type="InterPro" id="IPR011006">
    <property type="entry name" value="CheY-like_superfamily"/>
</dbReference>
<keyword evidence="1" id="KW-0597">Phosphoprotein</keyword>
<feature type="domain" description="Response regulatory" evidence="2">
    <location>
        <begin position="11"/>
        <end position="126"/>
    </location>
</feature>
<dbReference type="Gene3D" id="3.40.50.2300">
    <property type="match status" value="1"/>
</dbReference>
<dbReference type="Pfam" id="PF00072">
    <property type="entry name" value="Response_reg"/>
    <property type="match status" value="1"/>
</dbReference>
<dbReference type="SUPFAM" id="SSF52172">
    <property type="entry name" value="CheY-like"/>
    <property type="match status" value="1"/>
</dbReference>
<evidence type="ECO:0000313" key="4">
    <source>
        <dbReference type="Proteomes" id="UP000194153"/>
    </source>
</evidence>
<sequence length="129" mass="14322">MEAGMALKDVRILIVDDEVFFRKVLRDLLEKIGFTVVGEAGDGEEAVERFKALRPHIVIMDIYMPDKNGIDATREMVAHDKNARVLVASASDFDSDTQAALDAGAKAILMKPFVPKEVYETIRKILTGK</sequence>
<dbReference type="EMBL" id="BDQG01000001">
    <property type="protein sequence ID" value="GAW67022.1"/>
    <property type="molecule type" value="Genomic_DNA"/>
</dbReference>
<dbReference type="Proteomes" id="UP000194153">
    <property type="component" value="Unassembled WGS sequence"/>
</dbReference>
<proteinExistence type="predicted"/>
<dbReference type="InterPro" id="IPR001789">
    <property type="entry name" value="Sig_transdc_resp-reg_receiver"/>
</dbReference>
<dbReference type="InterPro" id="IPR052048">
    <property type="entry name" value="ST_Response_Regulator"/>
</dbReference>